<feature type="region of interest" description="Disordered" evidence="1">
    <location>
        <begin position="1007"/>
        <end position="1107"/>
    </location>
</feature>
<feature type="region of interest" description="Disordered" evidence="1">
    <location>
        <begin position="577"/>
        <end position="795"/>
    </location>
</feature>
<sequence length="1567" mass="174383">MVPFSDNQRPSTSERHSNSTAGPSRTSSSRCPAGRGAAGLDFLTSKPASVGLHDQLASSTIAIPEDQKELYEEHIWFLHIVILQGLPGFLFLRRQLGASADWPSRNNFLSLFDLMAPKLIAYRAKYDVKELPVWAATFSLRLQELCEKPLQLADAIFTPRKFLEAKLLNFIQFKISYLETLAEVPQGHRFPQKILYETRWMVTIPPDNQPYAFHGYPADSSRFDLANDPLDNNCCFHDVTPPLVKAPTRDSSPPMRLFNDDAGSDMEFIGQAPPSPGKLHPSLFMGPRGLEPTPINPRLAYSTTNTKIPGFDGFPKLEGGRADPEKQKDPLQVEKRSNRKGEVVLMLPRPATKGVAMITEKFARPGEFQDNECVRLHVNFNSLIGSMVPLQTFPSTSCTSCIKSGLQCSMPLPESNPDSPICHPCWKSHASCLFTFPLARADEARRRLFTFCQGNNGTIGVESTALFEENTALHCQGHLVRAMVTEYYIQAENVFHRQKRLQNSTTDPRALLQGLIQDGFVEKDDIKRLSLLAFLLGWEKRFTLEDLEFEGMEFTTLQGCSQAPSPSQSRMGHLELLMDPSEPPMVPALVKKSTSKSKPPTRSPPSIPLPSSEKSSDLGNEGPPPDEAASEEESDDGAVVQGSEADASGEPDSEAEEDDNDDDEADEEADDDNRGPPSQVEEEDDIIEIADSQHESRAPTPNLKRMRSVNEEESSDVPAPSKRARMPSRKRGRVTSAPQIASDSSADVIPPKQLAKQSKTAGPSQMRVVVPQTTTTQLHHKLFKKPKTHQAEGSSSKTKLLASARIAFQPASGFTSCRDDISIAAKSVRDALSPIVLMSAAKANSSLIWQYFGGKYFVQPGAVSDPKLSFVSNIRPQYLEDKFSSLRLHLSTLLSNKHIHSKMSSEPARPFITLKDYPDHKIQLQKQADAIEVLAKAKCALSIRHPTCEQALVYLHYPASQEVTSQTDYQELYKTLLDLVAPVHQQQKVNLFEKCAKYYRTITASNETPDHAGKQRKGFSKKDGSSRRSIREDEEVVEVPAPPKVASTSATPTGPRAHVATAPNSRHLRESPSPSSSRPNGTAGVEARKGKRTRLNDDASNFRRPETSGKNIFHSFIEAIVQTGNAPSIEDVAPRTIGPWDPIPWDCEIPETIGYFTGGGAEVPYKVIAYEQLFVVLRLPRLLYPVSCLYRKFFLHRPVAFEVVHLIPRLCLAQSLLGSRTSLLSDSCHRLILSIRIGFLHTNSVPSVIEASVQCLWYRTSNFHEVTDQFLSYGDLCNAGYTDFPFPQRLQQIQELRASLKNNFPRSDHCNCCSGKSTESFLNYSWVRNELVGYPSQPTAQTLELVPATYSFSGVPWHVHGKVYKYTSESLEQVRAHYNTTGGYKNNPLVELACGFPKVPVVPRYSRVLDWSGRPLLPDQAFHRRSAFFELGILIPHMIISGIISSKATFHLGTNWCSVFPKTLVPNSLSIFRLRKLLLTPAQFCPCCRDCPESRYVPIAVRYSPLENASFREAALVRGTHDFHDVHEDWRRVSIKVPADSPGPNSPLLVTHQSIQQSIVQITSRSL</sequence>
<feature type="compositionally biased region" description="Polar residues" evidence="1">
    <location>
        <begin position="1"/>
        <end position="11"/>
    </location>
</feature>
<feature type="compositionally biased region" description="Basic residues" evidence="1">
    <location>
        <begin position="722"/>
        <end position="733"/>
    </location>
</feature>
<keyword evidence="3" id="KW-1185">Reference proteome</keyword>
<accession>A0A6A4HGY6</accession>
<feature type="region of interest" description="Disordered" evidence="1">
    <location>
        <begin position="310"/>
        <end position="333"/>
    </location>
</feature>
<reference evidence="2" key="1">
    <citation type="journal article" date="2019" name="Environ. Microbiol.">
        <title>Fungal ecological strategies reflected in gene transcription - a case study of two litter decomposers.</title>
        <authorList>
            <person name="Barbi F."/>
            <person name="Kohler A."/>
            <person name="Barry K."/>
            <person name="Baskaran P."/>
            <person name="Daum C."/>
            <person name="Fauchery L."/>
            <person name="Ihrmark K."/>
            <person name="Kuo A."/>
            <person name="LaButti K."/>
            <person name="Lipzen A."/>
            <person name="Morin E."/>
            <person name="Grigoriev I.V."/>
            <person name="Henrissat B."/>
            <person name="Lindahl B."/>
            <person name="Martin F."/>
        </authorList>
    </citation>
    <scope>NUCLEOTIDE SEQUENCE</scope>
    <source>
        <strain evidence="2">JB14</strain>
    </source>
</reference>
<evidence type="ECO:0000313" key="3">
    <source>
        <dbReference type="Proteomes" id="UP000799118"/>
    </source>
</evidence>
<proteinExistence type="predicted"/>
<organism evidence="2 3">
    <name type="scientific">Gymnopus androsaceus JB14</name>
    <dbReference type="NCBI Taxonomy" id="1447944"/>
    <lineage>
        <taxon>Eukaryota</taxon>
        <taxon>Fungi</taxon>
        <taxon>Dikarya</taxon>
        <taxon>Basidiomycota</taxon>
        <taxon>Agaricomycotina</taxon>
        <taxon>Agaricomycetes</taxon>
        <taxon>Agaricomycetidae</taxon>
        <taxon>Agaricales</taxon>
        <taxon>Marasmiineae</taxon>
        <taxon>Omphalotaceae</taxon>
        <taxon>Gymnopus</taxon>
    </lineage>
</organism>
<evidence type="ECO:0000313" key="2">
    <source>
        <dbReference type="EMBL" id="KAE9396940.1"/>
    </source>
</evidence>
<feature type="compositionally biased region" description="Basic residues" evidence="1">
    <location>
        <begin position="778"/>
        <end position="788"/>
    </location>
</feature>
<feature type="compositionally biased region" description="Polar residues" evidence="1">
    <location>
        <begin position="18"/>
        <end position="30"/>
    </location>
</feature>
<feature type="region of interest" description="Disordered" evidence="1">
    <location>
        <begin position="1"/>
        <end position="33"/>
    </location>
</feature>
<name>A0A6A4HGY6_9AGAR</name>
<gene>
    <name evidence="2" type="ORF">BT96DRAFT_996215</name>
</gene>
<feature type="compositionally biased region" description="Basic and acidic residues" evidence="1">
    <location>
        <begin position="1094"/>
        <end position="1107"/>
    </location>
</feature>
<dbReference type="PANTHER" id="PTHR24216">
    <property type="entry name" value="PAXILLIN-RELATED"/>
    <property type="match status" value="1"/>
</dbReference>
<protein>
    <submittedName>
        <fullName evidence="2">Uncharacterized protein</fullName>
    </submittedName>
</protein>
<feature type="compositionally biased region" description="Basic and acidic residues" evidence="1">
    <location>
        <begin position="318"/>
        <end position="333"/>
    </location>
</feature>
<evidence type="ECO:0000256" key="1">
    <source>
        <dbReference type="SAM" id="MobiDB-lite"/>
    </source>
</evidence>
<dbReference type="Proteomes" id="UP000799118">
    <property type="component" value="Unassembled WGS sequence"/>
</dbReference>
<feature type="compositionally biased region" description="Basic and acidic residues" evidence="1">
    <location>
        <begin position="1020"/>
        <end position="1031"/>
    </location>
</feature>
<feature type="compositionally biased region" description="Acidic residues" evidence="1">
    <location>
        <begin position="647"/>
        <end position="671"/>
    </location>
</feature>
<dbReference type="EMBL" id="ML769505">
    <property type="protein sequence ID" value="KAE9396940.1"/>
    <property type="molecule type" value="Genomic_DNA"/>
</dbReference>
<feature type="compositionally biased region" description="Polar residues" evidence="1">
    <location>
        <begin position="736"/>
        <end position="745"/>
    </location>
</feature>